<evidence type="ECO:0000256" key="9">
    <source>
        <dbReference type="ARBA" id="ARBA00023180"/>
    </source>
</evidence>
<keyword evidence="6 11" id="KW-0378">Hydrolase</keyword>
<keyword evidence="9" id="KW-0325">Glycoprotein</keyword>
<evidence type="ECO:0000256" key="10">
    <source>
        <dbReference type="ARBA" id="ARBA00023295"/>
    </source>
</evidence>
<dbReference type="InterPro" id="IPR048534">
    <property type="entry name" value="Man2a1-like_dom"/>
</dbReference>
<comment type="caution">
    <text evidence="13">The sequence shown here is derived from an EMBL/GenBank/DDBJ whole genome shotgun (WGS) entry which is preliminary data.</text>
</comment>
<dbReference type="Proteomes" id="UP001151699">
    <property type="component" value="Chromosome A"/>
</dbReference>
<dbReference type="EC" id="3.2.1.-" evidence="11"/>
<protein>
    <recommendedName>
        <fullName evidence="3 11">Alpha-mannosidase</fullName>
        <ecNumber evidence="11">3.2.1.-</ecNumber>
    </recommendedName>
</protein>
<dbReference type="Gene3D" id="2.60.40.1360">
    <property type="match status" value="1"/>
</dbReference>
<dbReference type="InterPro" id="IPR041147">
    <property type="entry name" value="GH38_C"/>
</dbReference>
<organism evidence="13 14">
    <name type="scientific">Pseudolycoriella hygida</name>
    <dbReference type="NCBI Taxonomy" id="35572"/>
    <lineage>
        <taxon>Eukaryota</taxon>
        <taxon>Metazoa</taxon>
        <taxon>Ecdysozoa</taxon>
        <taxon>Arthropoda</taxon>
        <taxon>Hexapoda</taxon>
        <taxon>Insecta</taxon>
        <taxon>Pterygota</taxon>
        <taxon>Neoptera</taxon>
        <taxon>Endopterygota</taxon>
        <taxon>Diptera</taxon>
        <taxon>Nematocera</taxon>
        <taxon>Sciaroidea</taxon>
        <taxon>Sciaridae</taxon>
        <taxon>Pseudolycoriella</taxon>
    </lineage>
</organism>
<dbReference type="InterPro" id="IPR028995">
    <property type="entry name" value="Glyco_hydro_57/38_cen_sf"/>
</dbReference>
<sequence length="987" mass="113939">MKNNFSNNLFRLKTVDQYYYGSKTRIQKAGVQYILDSVVQELLSDPEKRFIYVESAFFFKWWREQSEAMKTQVNQLVQEGRLEFIGGAWSMNDEATTHYQSIIDQFTWGLRKLNDTFGECGRPKIGWQIDPFGHSREMASIFAQMGYDGLFFGRLDFEDKVHRMRRRNPEFVWHGSANLGEKSDLFTGVLFNNYSPPPGFCFDVLCSDEPIIDDKSSPDYNVDRRVDDFIAYVNDMTKGYRTNNVLITMGEDFNYAIARMWYKNLDKLILYTNDRQKRDSQINVFYSTPSCYLKSLHDANITWTSKSDDFFPYSSDPHAFWTGYFTSRPTIKRFERIGNHFLQVCKQLTALTPNGNANFEPNLSSLREAMGVMQHHDAVTGTEKQHVADDYARLLQQAIEACSFNTHDVLNQMTTGRSPFHVQPNVDNINQFEFESCQLLNISICEKSEGNGNFIVTLYNPLPHSTFQYVRIPVSDINYSILDYRGVPTPFQLISIPTSIQNLHYRFSNATNEMVFLANELPPLGYKSYFIGRTAEDEQPEVVLMDEPLDEFVERGYFAEDGTVTIGNKYINLTFDESGHLMSVTSNGETSKLTQTFFYYEGAVGDNKEFLNRSSGAYIFRPNNTLQILSDKVMTTVIKGPIVDEVHQTFNEWLSQVIRIHKDDNFAEFEWLVGDIPVADGIGKEIVTRFQTEINSAGTFFTDSNGREMLKRVRNHRDTWKVNLQEQIAGNYYPVTAKIAIEDSNLRLAILTDRSQGGSSLVDGSVELMIHRRLLHDDAFGVDEALNETAYGSGLVARGIHYLTFGSTKLPTPTMAAQERFIQLKKLLPNWLFFSDASKYTFETWQKAYTHIYSALSLSLPQNVNLMTLEPWKENSILIRFEHILEANEDPEYSKPAKFHLKDVFHNFDISEIRETTLAANQWKNEATRMRFRYEDVEDFEEVTQITALNKDESNERVTRDLGVDGWNIVLQPMEIRTFIITLEWRP</sequence>
<evidence type="ECO:0000313" key="14">
    <source>
        <dbReference type="Proteomes" id="UP001151699"/>
    </source>
</evidence>
<comment type="catalytic activity">
    <reaction evidence="1">
        <text>Hydrolysis of terminal, non-reducing alpha-D-mannose residues in alpha-D-mannosides.</text>
        <dbReference type="EC" id="3.2.1.24"/>
    </reaction>
</comment>
<reference evidence="13" key="1">
    <citation type="submission" date="2022-07" db="EMBL/GenBank/DDBJ databases">
        <authorList>
            <person name="Trinca V."/>
            <person name="Uliana J.V.C."/>
            <person name="Torres T.T."/>
            <person name="Ward R.J."/>
            <person name="Monesi N."/>
        </authorList>
    </citation>
    <scope>NUCLEOTIDE SEQUENCE</scope>
    <source>
        <strain evidence="13">HSMRA1968</strain>
        <tissue evidence="13">Whole embryos</tissue>
    </source>
</reference>
<feature type="domain" description="Glycoside hydrolase family 38 central" evidence="12">
    <location>
        <begin position="319"/>
        <end position="395"/>
    </location>
</feature>
<dbReference type="FunFam" id="2.70.98.30:FF:000003">
    <property type="entry name" value="Alpha-mannosidase"/>
    <property type="match status" value="1"/>
</dbReference>
<dbReference type="GO" id="GO:0004559">
    <property type="term" value="F:alpha-mannosidase activity"/>
    <property type="evidence" value="ECO:0007669"/>
    <property type="project" value="UniProtKB-EC"/>
</dbReference>
<evidence type="ECO:0000256" key="1">
    <source>
        <dbReference type="ARBA" id="ARBA00000365"/>
    </source>
</evidence>
<evidence type="ECO:0000256" key="7">
    <source>
        <dbReference type="ARBA" id="ARBA00022833"/>
    </source>
</evidence>
<evidence type="ECO:0000313" key="13">
    <source>
        <dbReference type="EMBL" id="KAJ6645895.1"/>
    </source>
</evidence>
<evidence type="ECO:0000256" key="3">
    <source>
        <dbReference type="ARBA" id="ARBA00012752"/>
    </source>
</evidence>
<dbReference type="FunFam" id="1.20.1270.50:FF:000002">
    <property type="entry name" value="Alpha-mannosidase"/>
    <property type="match status" value="1"/>
</dbReference>
<gene>
    <name evidence="13" type="primary">MAN2B1_1</name>
    <name evidence="13" type="ORF">Bhyg_01104</name>
</gene>
<dbReference type="SUPFAM" id="SSF88713">
    <property type="entry name" value="Glycoside hydrolase/deacetylase"/>
    <property type="match status" value="1"/>
</dbReference>
<keyword evidence="4 11" id="KW-0479">Metal-binding</keyword>
<dbReference type="GO" id="GO:0030246">
    <property type="term" value="F:carbohydrate binding"/>
    <property type="evidence" value="ECO:0007669"/>
    <property type="project" value="InterPro"/>
</dbReference>
<dbReference type="InterPro" id="IPR027291">
    <property type="entry name" value="Glyco_hydro_38_N_sf"/>
</dbReference>
<dbReference type="AlphaFoldDB" id="A0A9Q0S776"/>
<evidence type="ECO:0000259" key="12">
    <source>
        <dbReference type="SMART" id="SM00872"/>
    </source>
</evidence>
<dbReference type="InterPro" id="IPR015341">
    <property type="entry name" value="Glyco_hydro_38_cen"/>
</dbReference>
<keyword evidence="8" id="KW-1015">Disulfide bond</keyword>
<dbReference type="Gene3D" id="3.20.110.10">
    <property type="entry name" value="Glycoside hydrolase 38, N terminal domain"/>
    <property type="match status" value="1"/>
</dbReference>
<dbReference type="GO" id="GO:0046872">
    <property type="term" value="F:metal ion binding"/>
    <property type="evidence" value="ECO:0007669"/>
    <property type="project" value="UniProtKB-KW"/>
</dbReference>
<dbReference type="SUPFAM" id="SSF88688">
    <property type="entry name" value="Families 57/38 glycoside transferase middle domain"/>
    <property type="match status" value="1"/>
</dbReference>
<dbReference type="PANTHER" id="PTHR11607:SF3">
    <property type="entry name" value="LYSOSOMAL ALPHA-MANNOSIDASE"/>
    <property type="match status" value="1"/>
</dbReference>
<dbReference type="PANTHER" id="PTHR11607">
    <property type="entry name" value="ALPHA-MANNOSIDASE"/>
    <property type="match status" value="1"/>
</dbReference>
<dbReference type="GO" id="GO:0006013">
    <property type="term" value="P:mannose metabolic process"/>
    <property type="evidence" value="ECO:0007669"/>
    <property type="project" value="InterPro"/>
</dbReference>
<dbReference type="InterPro" id="IPR000602">
    <property type="entry name" value="Glyco_hydro_38_N"/>
</dbReference>
<feature type="non-terminal residue" evidence="13">
    <location>
        <position position="1"/>
    </location>
</feature>
<dbReference type="EMBL" id="WJQU01000001">
    <property type="protein sequence ID" value="KAJ6645895.1"/>
    <property type="molecule type" value="Genomic_DNA"/>
</dbReference>
<dbReference type="SMART" id="SM00872">
    <property type="entry name" value="Alpha-mann_mid"/>
    <property type="match status" value="1"/>
</dbReference>
<dbReference type="SUPFAM" id="SSF74650">
    <property type="entry name" value="Galactose mutarotase-like"/>
    <property type="match status" value="1"/>
</dbReference>
<keyword evidence="10 11" id="KW-0326">Glycosidase</keyword>
<dbReference type="InterPro" id="IPR011330">
    <property type="entry name" value="Glyco_hydro/deAcase_b/a-brl"/>
</dbReference>
<comment type="cofactor">
    <cofactor evidence="11">
        <name>Zn(2+)</name>
        <dbReference type="ChEBI" id="CHEBI:29105"/>
    </cofactor>
    <text evidence="11">Binds 1 zinc ion per subunit.</text>
</comment>
<dbReference type="FunFam" id="1.20.1270.50:FF:000003">
    <property type="entry name" value="Alpha-mannosidase"/>
    <property type="match status" value="1"/>
</dbReference>
<dbReference type="FunFam" id="3.20.110.10:FF:000001">
    <property type="entry name" value="Alpha-mannosidase"/>
    <property type="match status" value="1"/>
</dbReference>
<keyword evidence="14" id="KW-1185">Reference proteome</keyword>
<dbReference type="Pfam" id="PF17677">
    <property type="entry name" value="Glyco_hydro38C2"/>
    <property type="match status" value="1"/>
</dbReference>
<keyword evidence="5" id="KW-0732">Signal</keyword>
<evidence type="ECO:0000256" key="4">
    <source>
        <dbReference type="ARBA" id="ARBA00022723"/>
    </source>
</evidence>
<dbReference type="FunFam" id="2.60.40.1180:FF:000018">
    <property type="entry name" value="Alpha-mannosidase"/>
    <property type="match status" value="1"/>
</dbReference>
<keyword evidence="7 11" id="KW-0862">Zinc</keyword>
<evidence type="ECO:0000256" key="6">
    <source>
        <dbReference type="ARBA" id="ARBA00022801"/>
    </source>
</evidence>
<dbReference type="Pfam" id="PF21260">
    <property type="entry name" value="Laman-like_dom"/>
    <property type="match status" value="1"/>
</dbReference>
<dbReference type="OrthoDB" id="2016903at2759"/>
<dbReference type="InterPro" id="IPR011013">
    <property type="entry name" value="Gal_mutarotase_sf_dom"/>
</dbReference>
<dbReference type="Pfam" id="PF07748">
    <property type="entry name" value="Glyco_hydro_38C"/>
    <property type="match status" value="1"/>
</dbReference>
<dbReference type="InterPro" id="IPR050843">
    <property type="entry name" value="Glycosyl_Hydrlase_38"/>
</dbReference>
<comment type="similarity">
    <text evidence="2 11">Belongs to the glycosyl hydrolase 38 family.</text>
</comment>
<evidence type="ECO:0000256" key="8">
    <source>
        <dbReference type="ARBA" id="ARBA00023157"/>
    </source>
</evidence>
<name>A0A9Q0S776_9DIPT</name>
<dbReference type="Pfam" id="PF01074">
    <property type="entry name" value="Glyco_hydro_38N"/>
    <property type="match status" value="1"/>
</dbReference>
<proteinExistence type="inferred from homology"/>
<dbReference type="Gene3D" id="2.60.40.1180">
    <property type="entry name" value="Golgi alpha-mannosidase II"/>
    <property type="match status" value="1"/>
</dbReference>
<dbReference type="InterPro" id="IPR013780">
    <property type="entry name" value="Glyco_hydro_b"/>
</dbReference>
<dbReference type="GO" id="GO:0005764">
    <property type="term" value="C:lysosome"/>
    <property type="evidence" value="ECO:0007669"/>
    <property type="project" value="TreeGrafter"/>
</dbReference>
<dbReference type="Gene3D" id="1.20.1270.50">
    <property type="entry name" value="Glycoside hydrolase family 38, central domain"/>
    <property type="match status" value="2"/>
</dbReference>
<accession>A0A9Q0S776</accession>
<dbReference type="CDD" id="cd10810">
    <property type="entry name" value="GH38N_AMII_LAM_like"/>
    <property type="match status" value="1"/>
</dbReference>
<dbReference type="InterPro" id="IPR011682">
    <property type="entry name" value="Glyco_hydro_38_C"/>
</dbReference>
<evidence type="ECO:0000256" key="2">
    <source>
        <dbReference type="ARBA" id="ARBA00009792"/>
    </source>
</evidence>
<evidence type="ECO:0000256" key="11">
    <source>
        <dbReference type="RuleBase" id="RU361199"/>
    </source>
</evidence>
<dbReference type="Pfam" id="PF09261">
    <property type="entry name" value="Alpha-mann_mid"/>
    <property type="match status" value="1"/>
</dbReference>
<evidence type="ECO:0000256" key="5">
    <source>
        <dbReference type="ARBA" id="ARBA00022729"/>
    </source>
</evidence>
<dbReference type="Gene3D" id="2.70.98.30">
    <property type="entry name" value="Golgi alpha-mannosidase II, domain 4"/>
    <property type="match status" value="1"/>
</dbReference>
<dbReference type="InterPro" id="IPR037094">
    <property type="entry name" value="Glyco_hydro_38_cen_sf"/>
</dbReference>